<dbReference type="CDD" id="cd07185">
    <property type="entry name" value="OmpA_C-like"/>
    <property type="match status" value="1"/>
</dbReference>
<dbReference type="Proteomes" id="UP001501126">
    <property type="component" value="Unassembled WGS sequence"/>
</dbReference>
<dbReference type="Gene3D" id="2.120.10.30">
    <property type="entry name" value="TolB, C-terminal domain"/>
    <property type="match status" value="1"/>
</dbReference>
<dbReference type="InterPro" id="IPR006665">
    <property type="entry name" value="OmpA-like"/>
</dbReference>
<evidence type="ECO:0000256" key="4">
    <source>
        <dbReference type="PROSITE-ProRule" id="PRU00339"/>
    </source>
</evidence>
<sequence>MKNRYLPIFLLITTISLSGFSQEEDESCIAPEKKVLKILDKAKSTAAPERYKLFQEAQEAAPDNAMVFFEYAMVSFEEAQKAYSSSYDPSLGDRLMNKAKELFRRTTELCDDYHADMYYYLGGIYYMQQDKVTANSYFRRFLDFESRDDWRIPRDFAQKKQEVQKIIGDTKKEVDLLSNKVPFDPKMVKNVSTSRDEFFPMISPDNELIFYTRRVDRSNKGDLKGRILEEFTMSKRMDVTNDFDGGQPLPLPFNDGTFNNYGAATVSVDNKEMIICACKYERVMGQDYNNCDLYITRYERGEGYDFTWTPLENMGTNINTKDGWEGQPSLSADGNTLYYTAVRPNTQKDDIFVARRSADGSWGLSVPLDEINTPGKDKSPFLHQDSQTLYFVSESGDLRNGVGGLDIFYTQMDENGKWGKPKNIGYPINTEEDEIGLFVSTDGKDAYFSSRYGGVWNIYTFELYKEARPKPVVLVKGELKKDDGEPVKDATIEITYANSDRVEQVKVNGDDGKYAAIIHVDEDQPEDVMVTVKKEGHAFDSKLIRKEDVTSSTYIKETDLEVRKIEVGVPYTINDILYATNSAELNNHSKFILRQFSRFLKENPGIKVSIQGHTDDVGDDNKNMELSDRRAKGVKDYLVSLGISASRLKSKGYGETKPRVPNDSESNRAKNRRTDFVIDEI</sequence>
<evidence type="ECO:0000256" key="5">
    <source>
        <dbReference type="PROSITE-ProRule" id="PRU00473"/>
    </source>
</evidence>
<dbReference type="InterPro" id="IPR011659">
    <property type="entry name" value="WD40"/>
</dbReference>
<dbReference type="InterPro" id="IPR011042">
    <property type="entry name" value="6-blade_b-propeller_TolB-like"/>
</dbReference>
<keyword evidence="3" id="KW-0998">Cell outer membrane</keyword>
<evidence type="ECO:0000256" key="2">
    <source>
        <dbReference type="ARBA" id="ARBA00023136"/>
    </source>
</evidence>
<dbReference type="InterPro" id="IPR050330">
    <property type="entry name" value="Bact_OuterMem_StrucFunc"/>
</dbReference>
<evidence type="ECO:0000256" key="6">
    <source>
        <dbReference type="SAM" id="MobiDB-lite"/>
    </source>
</evidence>
<dbReference type="PANTHER" id="PTHR30329">
    <property type="entry name" value="STATOR ELEMENT OF FLAGELLAR MOTOR COMPLEX"/>
    <property type="match status" value="1"/>
</dbReference>
<dbReference type="SUPFAM" id="SSF48452">
    <property type="entry name" value="TPR-like"/>
    <property type="match status" value="1"/>
</dbReference>
<evidence type="ECO:0000259" key="7">
    <source>
        <dbReference type="PROSITE" id="PS51123"/>
    </source>
</evidence>
<reference evidence="8 9" key="1">
    <citation type="journal article" date="2019" name="Int. J. Syst. Evol. Microbiol.">
        <title>The Global Catalogue of Microorganisms (GCM) 10K type strain sequencing project: providing services to taxonomists for standard genome sequencing and annotation.</title>
        <authorList>
            <consortium name="The Broad Institute Genomics Platform"/>
            <consortium name="The Broad Institute Genome Sequencing Center for Infectious Disease"/>
            <person name="Wu L."/>
            <person name="Ma J."/>
        </authorList>
    </citation>
    <scope>NUCLEOTIDE SEQUENCE [LARGE SCALE GENOMIC DNA]</scope>
    <source>
        <strain evidence="8 9">JCM 16083</strain>
    </source>
</reference>
<accession>A0ABN1MNW7</accession>
<dbReference type="InterPro" id="IPR006664">
    <property type="entry name" value="OMP_bac"/>
</dbReference>
<dbReference type="RefSeq" id="WP_343785847.1">
    <property type="nucleotide sequence ID" value="NZ_BAAAFH010000007.1"/>
</dbReference>
<dbReference type="PRINTS" id="PR01021">
    <property type="entry name" value="OMPADOMAIN"/>
</dbReference>
<dbReference type="SUPFAM" id="SSF82171">
    <property type="entry name" value="DPP6 N-terminal domain-like"/>
    <property type="match status" value="1"/>
</dbReference>
<feature type="repeat" description="TPR" evidence="4">
    <location>
        <begin position="115"/>
        <end position="148"/>
    </location>
</feature>
<dbReference type="Pfam" id="PF07676">
    <property type="entry name" value="PD40"/>
    <property type="match status" value="4"/>
</dbReference>
<dbReference type="InterPro" id="IPR011990">
    <property type="entry name" value="TPR-like_helical_dom_sf"/>
</dbReference>
<dbReference type="Pfam" id="PF00691">
    <property type="entry name" value="OmpA"/>
    <property type="match status" value="1"/>
</dbReference>
<organism evidence="8 9">
    <name type="scientific">Wandonia haliotis</name>
    <dbReference type="NCBI Taxonomy" id="574963"/>
    <lineage>
        <taxon>Bacteria</taxon>
        <taxon>Pseudomonadati</taxon>
        <taxon>Bacteroidota</taxon>
        <taxon>Flavobacteriia</taxon>
        <taxon>Flavobacteriales</taxon>
        <taxon>Crocinitomicaceae</taxon>
        <taxon>Wandonia</taxon>
    </lineage>
</organism>
<protein>
    <submittedName>
        <fullName evidence="8">OmpA family protein</fullName>
    </submittedName>
</protein>
<dbReference type="SUPFAM" id="SSF103088">
    <property type="entry name" value="OmpA-like"/>
    <property type="match status" value="1"/>
</dbReference>
<dbReference type="InterPro" id="IPR019734">
    <property type="entry name" value="TPR_rpt"/>
</dbReference>
<dbReference type="InterPro" id="IPR036737">
    <property type="entry name" value="OmpA-like_sf"/>
</dbReference>
<evidence type="ECO:0000313" key="8">
    <source>
        <dbReference type="EMBL" id="GAA0874923.1"/>
    </source>
</evidence>
<keyword evidence="4" id="KW-0802">TPR repeat</keyword>
<name>A0ABN1MNW7_9FLAO</name>
<keyword evidence="2 5" id="KW-0472">Membrane</keyword>
<proteinExistence type="predicted"/>
<comment type="caution">
    <text evidence="8">The sequence shown here is derived from an EMBL/GenBank/DDBJ whole genome shotgun (WGS) entry which is preliminary data.</text>
</comment>
<dbReference type="PANTHER" id="PTHR30329:SF21">
    <property type="entry name" value="LIPOPROTEIN YIAD-RELATED"/>
    <property type="match status" value="1"/>
</dbReference>
<dbReference type="PROSITE" id="PS50005">
    <property type="entry name" value="TPR"/>
    <property type="match status" value="1"/>
</dbReference>
<evidence type="ECO:0000256" key="3">
    <source>
        <dbReference type="ARBA" id="ARBA00023237"/>
    </source>
</evidence>
<feature type="compositionally biased region" description="Basic and acidic residues" evidence="6">
    <location>
        <begin position="652"/>
        <end position="681"/>
    </location>
</feature>
<comment type="subcellular location">
    <subcellularLocation>
        <location evidence="1">Cell outer membrane</location>
    </subcellularLocation>
</comment>
<dbReference type="PROSITE" id="PS51123">
    <property type="entry name" value="OMPA_2"/>
    <property type="match status" value="1"/>
</dbReference>
<gene>
    <name evidence="8" type="ORF">GCM10009118_13310</name>
</gene>
<feature type="domain" description="OmpA-like" evidence="7">
    <location>
        <begin position="565"/>
        <end position="681"/>
    </location>
</feature>
<dbReference type="Gene3D" id="1.25.40.10">
    <property type="entry name" value="Tetratricopeptide repeat domain"/>
    <property type="match status" value="1"/>
</dbReference>
<keyword evidence="9" id="KW-1185">Reference proteome</keyword>
<evidence type="ECO:0000256" key="1">
    <source>
        <dbReference type="ARBA" id="ARBA00004442"/>
    </source>
</evidence>
<evidence type="ECO:0000313" key="9">
    <source>
        <dbReference type="Proteomes" id="UP001501126"/>
    </source>
</evidence>
<dbReference type="EMBL" id="BAAAFH010000007">
    <property type="protein sequence ID" value="GAA0874923.1"/>
    <property type="molecule type" value="Genomic_DNA"/>
</dbReference>
<feature type="region of interest" description="Disordered" evidence="6">
    <location>
        <begin position="651"/>
        <end position="681"/>
    </location>
</feature>
<dbReference type="Gene3D" id="3.30.1330.60">
    <property type="entry name" value="OmpA-like domain"/>
    <property type="match status" value="1"/>
</dbReference>